<evidence type="ECO:0000313" key="2">
    <source>
        <dbReference type="EMBL" id="CAD8380840.1"/>
    </source>
</evidence>
<protein>
    <submittedName>
        <fullName evidence="2">Uncharacterized protein</fullName>
    </submittedName>
</protein>
<accession>A0A7S0B1Q0</accession>
<reference evidence="2" key="1">
    <citation type="submission" date="2021-01" db="EMBL/GenBank/DDBJ databases">
        <authorList>
            <person name="Corre E."/>
            <person name="Pelletier E."/>
            <person name="Niang G."/>
            <person name="Scheremetjew M."/>
            <person name="Finn R."/>
            <person name="Kale V."/>
            <person name="Holt S."/>
            <person name="Cochrane G."/>
            <person name="Meng A."/>
            <person name="Brown T."/>
            <person name="Cohen L."/>
        </authorList>
    </citation>
    <scope>NUCLEOTIDE SEQUENCE</scope>
    <source>
        <strain evidence="2">Pbaha01</strain>
    </source>
</reference>
<proteinExistence type="predicted"/>
<organism evidence="2">
    <name type="scientific">Pyrodinium bahamense</name>
    <dbReference type="NCBI Taxonomy" id="73915"/>
    <lineage>
        <taxon>Eukaryota</taxon>
        <taxon>Sar</taxon>
        <taxon>Alveolata</taxon>
        <taxon>Dinophyceae</taxon>
        <taxon>Gonyaulacales</taxon>
        <taxon>Pyrocystaceae</taxon>
        <taxon>Pyrodinium</taxon>
    </lineage>
</organism>
<gene>
    <name evidence="2" type="ORF">PBAH0796_LOCUS25005</name>
</gene>
<evidence type="ECO:0000256" key="1">
    <source>
        <dbReference type="SAM" id="MobiDB-lite"/>
    </source>
</evidence>
<dbReference type="AlphaFoldDB" id="A0A7S0B1Q0"/>
<name>A0A7S0B1Q0_9DINO</name>
<sequence>MRLKGRGRGSGWACRAAPVLGPAAAMEPPRGRSRSPPPAASRTPSCRRRELRDVLTLQQEPLLQFATPPRHVRAHLAKAYSAKAADRALESSKVDLSRRIAECSLE</sequence>
<dbReference type="EMBL" id="HBEG01040895">
    <property type="protein sequence ID" value="CAD8380840.1"/>
    <property type="molecule type" value="Transcribed_RNA"/>
</dbReference>
<feature type="region of interest" description="Disordered" evidence="1">
    <location>
        <begin position="1"/>
        <end position="48"/>
    </location>
</feature>